<keyword evidence="1" id="KW-0472">Membrane</keyword>
<gene>
    <name evidence="3" type="ORF">DDE18_19005</name>
</gene>
<comment type="caution">
    <text evidence="3">The sequence shown here is derived from an EMBL/GenBank/DDBJ whole genome shotgun (WGS) entry which is preliminary data.</text>
</comment>
<protein>
    <recommendedName>
        <fullName evidence="2">Acyltransferase 3 domain-containing protein</fullName>
    </recommendedName>
</protein>
<dbReference type="AlphaFoldDB" id="A0A2T8F6D9"/>
<feature type="transmembrane region" description="Helical" evidence="1">
    <location>
        <begin position="181"/>
        <end position="200"/>
    </location>
</feature>
<feature type="transmembrane region" description="Helical" evidence="1">
    <location>
        <begin position="152"/>
        <end position="169"/>
    </location>
</feature>
<feature type="transmembrane region" description="Helical" evidence="1">
    <location>
        <begin position="289"/>
        <end position="308"/>
    </location>
</feature>
<feature type="transmembrane region" description="Helical" evidence="1">
    <location>
        <begin position="252"/>
        <end position="269"/>
    </location>
</feature>
<feature type="domain" description="Acyltransferase 3" evidence="2">
    <location>
        <begin position="8"/>
        <end position="308"/>
    </location>
</feature>
<feature type="transmembrane region" description="Helical" evidence="1">
    <location>
        <begin position="102"/>
        <end position="122"/>
    </location>
</feature>
<feature type="transmembrane region" description="Helical" evidence="1">
    <location>
        <begin position="230"/>
        <end position="247"/>
    </location>
</feature>
<evidence type="ECO:0000259" key="2">
    <source>
        <dbReference type="Pfam" id="PF01757"/>
    </source>
</evidence>
<feature type="transmembrane region" description="Helical" evidence="1">
    <location>
        <begin position="42"/>
        <end position="59"/>
    </location>
</feature>
<dbReference type="PANTHER" id="PTHR37312">
    <property type="entry name" value="MEMBRANE-BOUND ACYLTRANSFERASE YKRP-RELATED"/>
    <property type="match status" value="1"/>
</dbReference>
<dbReference type="InterPro" id="IPR052734">
    <property type="entry name" value="Nod_factor_acetyltransferase"/>
</dbReference>
<keyword evidence="4" id="KW-1185">Reference proteome</keyword>
<dbReference type="PANTHER" id="PTHR37312:SF1">
    <property type="entry name" value="MEMBRANE-BOUND ACYLTRANSFERASE YKRP-RELATED"/>
    <property type="match status" value="1"/>
</dbReference>
<dbReference type="RefSeq" id="WP_116573854.1">
    <property type="nucleotide sequence ID" value="NZ_QDGZ01000009.1"/>
</dbReference>
<evidence type="ECO:0000313" key="4">
    <source>
        <dbReference type="Proteomes" id="UP000246018"/>
    </source>
</evidence>
<evidence type="ECO:0000256" key="1">
    <source>
        <dbReference type="SAM" id="Phobius"/>
    </source>
</evidence>
<accession>A0A2T8F6D9</accession>
<keyword evidence="1" id="KW-0812">Transmembrane</keyword>
<dbReference type="EMBL" id="QDGZ01000009">
    <property type="protein sequence ID" value="PVG81237.1"/>
    <property type="molecule type" value="Genomic_DNA"/>
</dbReference>
<dbReference type="Pfam" id="PF01757">
    <property type="entry name" value="Acyl_transf_3"/>
    <property type="match status" value="1"/>
</dbReference>
<dbReference type="OrthoDB" id="6623990at2"/>
<organism evidence="3 4">
    <name type="scientific">Nocardioides gansuensis</name>
    <dbReference type="NCBI Taxonomy" id="2138300"/>
    <lineage>
        <taxon>Bacteria</taxon>
        <taxon>Bacillati</taxon>
        <taxon>Actinomycetota</taxon>
        <taxon>Actinomycetes</taxon>
        <taxon>Propionibacteriales</taxon>
        <taxon>Nocardioidaceae</taxon>
        <taxon>Nocardioides</taxon>
    </lineage>
</organism>
<sequence length="358" mass="40409">MAPLQRDPWLDNTKLLLVTLVVVGHTWGLVADTVGTNWAYDFLYFWHIPAFVLISGYLSKSMEWTRAHVRGLIYTLVVPYLIFEPALYYYRVALGQQEHGLLWIHPHWSMWYLPVLFFWRLGTPLFKRHWLWLPAALVISLLGGLWSGQVFYFARVMGLLPFFVLGLHLKPRHLARLDDKWVKLAAVGALVGIAVVARGTDEWARTAFLWYDAGYEDLHLSPETAAQTRLSVMTVGMIGSFAVLALVPRRSLGWLTSMGAATMVVYLFHGFVVKGVQATGFPAWTEDHVALGFLLATVGAVAVALVLASPPVRRVLVWAVDPVRSWQRHHALRRPLPVTSEVEEERSPVTKRRPPAAS</sequence>
<proteinExistence type="predicted"/>
<feature type="transmembrane region" description="Helical" evidence="1">
    <location>
        <begin position="71"/>
        <end position="90"/>
    </location>
</feature>
<name>A0A2T8F6D9_9ACTN</name>
<keyword evidence="1" id="KW-1133">Transmembrane helix</keyword>
<dbReference type="Proteomes" id="UP000246018">
    <property type="component" value="Unassembled WGS sequence"/>
</dbReference>
<reference evidence="3 4" key="1">
    <citation type="submission" date="2018-04" db="EMBL/GenBank/DDBJ databases">
        <title>Genome of Nocardioides gansuensis WSJ-1.</title>
        <authorList>
            <person name="Wu S."/>
            <person name="Wang G."/>
        </authorList>
    </citation>
    <scope>NUCLEOTIDE SEQUENCE [LARGE SCALE GENOMIC DNA]</scope>
    <source>
        <strain evidence="3 4">WSJ-1</strain>
    </source>
</reference>
<evidence type="ECO:0000313" key="3">
    <source>
        <dbReference type="EMBL" id="PVG81237.1"/>
    </source>
</evidence>
<dbReference type="InterPro" id="IPR002656">
    <property type="entry name" value="Acyl_transf_3_dom"/>
</dbReference>
<dbReference type="GO" id="GO:0016747">
    <property type="term" value="F:acyltransferase activity, transferring groups other than amino-acyl groups"/>
    <property type="evidence" value="ECO:0007669"/>
    <property type="project" value="InterPro"/>
</dbReference>
<feature type="transmembrane region" description="Helical" evidence="1">
    <location>
        <begin position="129"/>
        <end position="146"/>
    </location>
</feature>